<dbReference type="Pfam" id="PF05136">
    <property type="entry name" value="Phage_portal_2"/>
    <property type="match status" value="1"/>
</dbReference>
<dbReference type="Proteomes" id="UP000612855">
    <property type="component" value="Unassembled WGS sequence"/>
</dbReference>
<organism evidence="2 3">
    <name type="scientific">Primorskyibacter flagellatus</name>
    <dbReference type="NCBI Taxonomy" id="1387277"/>
    <lineage>
        <taxon>Bacteria</taxon>
        <taxon>Pseudomonadati</taxon>
        <taxon>Pseudomonadota</taxon>
        <taxon>Alphaproteobacteria</taxon>
        <taxon>Rhodobacterales</taxon>
        <taxon>Roseobacteraceae</taxon>
        <taxon>Primorskyibacter</taxon>
    </lineage>
</organism>
<proteinExistence type="predicted"/>
<evidence type="ECO:0000313" key="2">
    <source>
        <dbReference type="EMBL" id="GGE18743.1"/>
    </source>
</evidence>
<protein>
    <submittedName>
        <fullName evidence="2">Phage portal protein</fullName>
    </submittedName>
</protein>
<reference evidence="3" key="1">
    <citation type="journal article" date="2019" name="Int. J. Syst. Evol. Microbiol.">
        <title>The Global Catalogue of Microorganisms (GCM) 10K type strain sequencing project: providing services to taxonomists for standard genome sequencing and annotation.</title>
        <authorList>
            <consortium name="The Broad Institute Genomics Platform"/>
            <consortium name="The Broad Institute Genome Sequencing Center for Infectious Disease"/>
            <person name="Wu L."/>
            <person name="Ma J."/>
        </authorList>
    </citation>
    <scope>NUCLEOTIDE SEQUENCE [LARGE SCALE GENOMIC DNA]</scope>
    <source>
        <strain evidence="3">CGMCC 1.12664</strain>
    </source>
</reference>
<evidence type="ECO:0000256" key="1">
    <source>
        <dbReference type="SAM" id="MobiDB-lite"/>
    </source>
</evidence>
<dbReference type="NCBIfam" id="TIGR01539">
    <property type="entry name" value="portal_lambda"/>
    <property type="match status" value="1"/>
</dbReference>
<comment type="caution">
    <text evidence="2">The sequence shown here is derived from an EMBL/GenBank/DDBJ whole genome shotgun (WGS) entry which is preliminary data.</text>
</comment>
<evidence type="ECO:0000313" key="3">
    <source>
        <dbReference type="Proteomes" id="UP000612855"/>
    </source>
</evidence>
<dbReference type="InterPro" id="IPR006429">
    <property type="entry name" value="Phage_lambda_portal"/>
</dbReference>
<keyword evidence="3" id="KW-1185">Reference proteome</keyword>
<accession>A0A916ZZB1</accession>
<dbReference type="AlphaFoldDB" id="A0A916ZZB1"/>
<name>A0A916ZZB1_9RHOB</name>
<gene>
    <name evidence="2" type="ORF">GCM10011360_04370</name>
</gene>
<dbReference type="GO" id="GO:0005198">
    <property type="term" value="F:structural molecule activity"/>
    <property type="evidence" value="ECO:0007669"/>
    <property type="project" value="InterPro"/>
</dbReference>
<sequence>MAFPFAAALRSAFRRDAPQPTGRRSFDAAGGGRQGRAMQTFGPINPEVGAALHLVRARSRYLAANDPFASNGVANWCGALIGPGIRPAPKAETQDARALAGGAFEAWADDADHAGRTDWWGLQRDIARHIVVDGEALVLLRDGPNGLRLQVLPPELLDESKSATLSDGREIVQGVEFDSEGRRVAYWVLPQKPASIYAEYAPAVRVDAADVLHVFQPLAAGQVRGVPWLAPAVLTASELGQLMTALLVGTKVSAMFAGFLTDLNQTGGFPFDGDQTGSIMDSGLEPGTLKVLPAGMDVKFAAPDAAKEAAIVVRTNLLAYAAALGLPEHMLSGDLTNANYSSLRAGLLPFRARVEQVQYGTLAPQLLRPVWRRWIATEVIAGRLDVSPELRAEWIMPRHAQVDAQKEMAAVKEALALGLMSRTQAIHEMGWNPDDLDSEIATDRAREAALGLNFTGQGGDDAVG</sequence>
<dbReference type="EMBL" id="BMFJ01000001">
    <property type="protein sequence ID" value="GGE18743.1"/>
    <property type="molecule type" value="Genomic_DNA"/>
</dbReference>
<dbReference type="GO" id="GO:0019068">
    <property type="term" value="P:virion assembly"/>
    <property type="evidence" value="ECO:0007669"/>
    <property type="project" value="InterPro"/>
</dbReference>
<feature type="region of interest" description="Disordered" evidence="1">
    <location>
        <begin position="16"/>
        <end position="36"/>
    </location>
</feature>